<evidence type="ECO:0000313" key="2">
    <source>
        <dbReference type="EMBL" id="PWB94213.1"/>
    </source>
</evidence>
<dbReference type="AlphaFoldDB" id="A0A2U1SRJ8"/>
<keyword evidence="1" id="KW-1133">Transmembrane helix</keyword>
<feature type="transmembrane region" description="Helical" evidence="1">
    <location>
        <begin position="121"/>
        <end position="141"/>
    </location>
</feature>
<dbReference type="RefSeq" id="WP_108916910.1">
    <property type="nucleotide sequence ID" value="NZ_BGJY01000012.1"/>
</dbReference>
<evidence type="ECO:0000256" key="1">
    <source>
        <dbReference type="SAM" id="Phobius"/>
    </source>
</evidence>
<evidence type="ECO:0000313" key="3">
    <source>
        <dbReference type="Proteomes" id="UP000245137"/>
    </source>
</evidence>
<dbReference type="InterPro" id="IPR021354">
    <property type="entry name" value="DUF2975"/>
</dbReference>
<protein>
    <recommendedName>
        <fullName evidence="4">DUF2975 domain-containing protein</fullName>
    </recommendedName>
</protein>
<keyword evidence="1" id="KW-0812">Transmembrane</keyword>
<feature type="transmembrane region" description="Helical" evidence="1">
    <location>
        <begin position="76"/>
        <end position="98"/>
    </location>
</feature>
<dbReference type="Pfam" id="PF11188">
    <property type="entry name" value="DUF2975"/>
    <property type="match status" value="1"/>
</dbReference>
<reference evidence="2 3" key="1">
    <citation type="journal article" date="2018" name="Appl. Microbiol. Biotechnol.">
        <title>Co-cultivation of the strictly anaerobic methanogen Methanosarcina barkeri with aerobic methanotrophs in an oxygen-limited membrane bioreactor.</title>
        <authorList>
            <person name="In 't Zandt M.H."/>
            <person name="van den Bosch T.J.M."/>
            <person name="Rijkers R."/>
            <person name="van Kessel M.A.H.J."/>
            <person name="Jetten M.S.M."/>
            <person name="Welte C.U."/>
        </authorList>
    </citation>
    <scope>NUCLEOTIDE SEQUENCE [LARGE SCALE GENOMIC DNA]</scope>
    <source>
        <strain evidence="2 3">DSM 17706</strain>
    </source>
</reference>
<dbReference type="Proteomes" id="UP000245137">
    <property type="component" value="Unassembled WGS sequence"/>
</dbReference>
<keyword evidence="3" id="KW-1185">Reference proteome</keyword>
<proteinExistence type="predicted"/>
<keyword evidence="1" id="KW-0472">Membrane</keyword>
<feature type="transmembrane region" description="Helical" evidence="1">
    <location>
        <begin position="30"/>
        <end position="49"/>
    </location>
</feature>
<sequence>MSDANFEANLSNATERSAALSTKLRSACRTIRIATTLWAMWNFGVYAWVWSDRDALLARQAKLYGLDPTTVTDIRYWSASALEFVSWLVSLIVVFRVWRLTRAYLDGRVFTMEAASRLRDVALAGLMATAVDAVLGPLSGALVLNDLLGRVPVYYWFNPTYLLYALMSGFLLALSVVFESAAEVANENAQFV</sequence>
<evidence type="ECO:0008006" key="4">
    <source>
        <dbReference type="Google" id="ProtNLM"/>
    </source>
</evidence>
<accession>A0A2U1SRJ8</accession>
<comment type="caution">
    <text evidence="2">The sequence shown here is derived from an EMBL/GenBank/DDBJ whole genome shotgun (WGS) entry which is preliminary data.</text>
</comment>
<name>A0A2U1SRJ8_METSR</name>
<organism evidence="2 3">
    <name type="scientific">Methylosinus sporium</name>
    <dbReference type="NCBI Taxonomy" id="428"/>
    <lineage>
        <taxon>Bacteria</taxon>
        <taxon>Pseudomonadati</taxon>
        <taxon>Pseudomonadota</taxon>
        <taxon>Alphaproteobacteria</taxon>
        <taxon>Hyphomicrobiales</taxon>
        <taxon>Methylocystaceae</taxon>
        <taxon>Methylosinus</taxon>
    </lineage>
</organism>
<feature type="transmembrane region" description="Helical" evidence="1">
    <location>
        <begin position="161"/>
        <end position="178"/>
    </location>
</feature>
<gene>
    <name evidence="2" type="ORF">C5689_08855</name>
</gene>
<dbReference type="EMBL" id="PUIV01000010">
    <property type="protein sequence ID" value="PWB94213.1"/>
    <property type="molecule type" value="Genomic_DNA"/>
</dbReference>